<organism evidence="1 2">
    <name type="scientific">Methylomonas rosea</name>
    <dbReference type="NCBI Taxonomy" id="2952227"/>
    <lineage>
        <taxon>Bacteria</taxon>
        <taxon>Pseudomonadati</taxon>
        <taxon>Pseudomonadota</taxon>
        <taxon>Gammaproteobacteria</taxon>
        <taxon>Methylococcales</taxon>
        <taxon>Methylococcaceae</taxon>
        <taxon>Methylomonas</taxon>
    </lineage>
</organism>
<evidence type="ECO:0000313" key="2">
    <source>
        <dbReference type="Proteomes" id="UP001524570"/>
    </source>
</evidence>
<sequence>MSDKLRTRTNINKVIALSISWQRENLLARGLGLEHLRDLLLQLARPILRTGASLAYAGNWLEDEGNFTFDLLRLISAEQEDNSLGGPDTNIQLGLLYNHSAWPHYLKVTARIEAQWINCCRIVRITQQMAGICDPDFVPDQEATTESARSKFNGAICLSAMRRLTMSPLVLDIPDAPSILIPAIEARIIMGGKVEGFSGFMPGLFEEALVTLEHNKPLFILGGFGGGAQILADGILRSSGNYPSELGLEWHKEKSMNFARFLDETKNFNLPTNVDSSERAFKKLVNYLDKANSDVVSTLNTGLSTEDAIQLLTTSNPHQAVKLVRKGLIALGLLPSA</sequence>
<dbReference type="RefSeq" id="WP_256605816.1">
    <property type="nucleotide sequence ID" value="NZ_JANIBL010000008.1"/>
</dbReference>
<keyword evidence="2" id="KW-1185">Reference proteome</keyword>
<accession>A0ABT1TP82</accession>
<protein>
    <submittedName>
        <fullName evidence="1">Uncharacterized protein</fullName>
    </submittedName>
</protein>
<name>A0ABT1TP82_9GAMM</name>
<dbReference type="Pfam" id="PF18163">
    <property type="entry name" value="LD_cluster2"/>
    <property type="match status" value="1"/>
</dbReference>
<comment type="caution">
    <text evidence="1">The sequence shown here is derived from an EMBL/GenBank/DDBJ whole genome shotgun (WGS) entry which is preliminary data.</text>
</comment>
<proteinExistence type="predicted"/>
<dbReference type="EMBL" id="JANIBL010000008">
    <property type="protein sequence ID" value="MCQ8116578.1"/>
    <property type="molecule type" value="Genomic_DNA"/>
</dbReference>
<dbReference type="Proteomes" id="UP001524570">
    <property type="component" value="Unassembled WGS sequence"/>
</dbReference>
<evidence type="ECO:0000313" key="1">
    <source>
        <dbReference type="EMBL" id="MCQ8116578.1"/>
    </source>
</evidence>
<dbReference type="InterPro" id="IPR041160">
    <property type="entry name" value="LD_cluster2"/>
</dbReference>
<reference evidence="1 2" key="1">
    <citation type="submission" date="2022-07" db="EMBL/GenBank/DDBJ databases">
        <title>Methylomonas rivi sp. nov., Methylomonas rosea sp. nov., Methylomonas aureus sp. nov. and Methylomonas subterranea sp. nov., four novel methanotrophs isolated from a freshwater creek and the deep terrestrial subsurface.</title>
        <authorList>
            <person name="Abin C."/>
            <person name="Sankaranarayanan K."/>
            <person name="Garner C."/>
            <person name="Sindelar R."/>
            <person name="Kotary K."/>
            <person name="Garner R."/>
            <person name="Barclay S."/>
            <person name="Lawson P."/>
            <person name="Krumholz L."/>
        </authorList>
    </citation>
    <scope>NUCLEOTIDE SEQUENCE [LARGE SCALE GENOMIC DNA]</scope>
    <source>
        <strain evidence="1 2">WSC-7</strain>
    </source>
</reference>
<gene>
    <name evidence="1" type="ORF">NP589_04010</name>
</gene>